<proteinExistence type="predicted"/>
<accession>A0A0E9R352</accession>
<evidence type="ECO:0000313" key="1">
    <source>
        <dbReference type="EMBL" id="JAH22890.1"/>
    </source>
</evidence>
<reference evidence="1" key="1">
    <citation type="submission" date="2014-11" db="EMBL/GenBank/DDBJ databases">
        <authorList>
            <person name="Amaro Gonzalez C."/>
        </authorList>
    </citation>
    <scope>NUCLEOTIDE SEQUENCE</scope>
</reference>
<name>A0A0E9R352_ANGAN</name>
<dbReference type="AlphaFoldDB" id="A0A0E9R352"/>
<protein>
    <submittedName>
        <fullName evidence="1">Uncharacterized protein</fullName>
    </submittedName>
</protein>
<sequence>MFTSRNILALGKRVSHNQRSLEKSTFTIPI</sequence>
<organism evidence="1">
    <name type="scientific">Anguilla anguilla</name>
    <name type="common">European freshwater eel</name>
    <name type="synonym">Muraena anguilla</name>
    <dbReference type="NCBI Taxonomy" id="7936"/>
    <lineage>
        <taxon>Eukaryota</taxon>
        <taxon>Metazoa</taxon>
        <taxon>Chordata</taxon>
        <taxon>Craniata</taxon>
        <taxon>Vertebrata</taxon>
        <taxon>Euteleostomi</taxon>
        <taxon>Actinopterygii</taxon>
        <taxon>Neopterygii</taxon>
        <taxon>Teleostei</taxon>
        <taxon>Anguilliformes</taxon>
        <taxon>Anguillidae</taxon>
        <taxon>Anguilla</taxon>
    </lineage>
</organism>
<reference evidence="1" key="2">
    <citation type="journal article" date="2015" name="Fish Shellfish Immunol.">
        <title>Early steps in the European eel (Anguilla anguilla)-Vibrio vulnificus interaction in the gills: Role of the RtxA13 toxin.</title>
        <authorList>
            <person name="Callol A."/>
            <person name="Pajuelo D."/>
            <person name="Ebbesson L."/>
            <person name="Teles M."/>
            <person name="MacKenzie S."/>
            <person name="Amaro C."/>
        </authorList>
    </citation>
    <scope>NUCLEOTIDE SEQUENCE</scope>
</reference>
<dbReference type="EMBL" id="GBXM01085687">
    <property type="protein sequence ID" value="JAH22890.1"/>
    <property type="molecule type" value="Transcribed_RNA"/>
</dbReference>